<evidence type="ECO:0000313" key="2">
    <source>
        <dbReference type="EMBL" id="ALS97885.1"/>
    </source>
</evidence>
<dbReference type="EMBL" id="CP013650">
    <property type="protein sequence ID" value="ALS97885.1"/>
    <property type="molecule type" value="Genomic_DNA"/>
</dbReference>
<evidence type="ECO:0000256" key="1">
    <source>
        <dbReference type="SAM" id="MobiDB-lite"/>
    </source>
</evidence>
<evidence type="ECO:0008006" key="4">
    <source>
        <dbReference type="Google" id="ProtNLM"/>
    </source>
</evidence>
<gene>
    <name evidence="2" type="ORF">AT746_06120</name>
</gene>
<protein>
    <recommendedName>
        <fullName evidence="4">DNA polymerase III subunit psi</fullName>
    </recommendedName>
</protein>
<keyword evidence="3" id="KW-1185">Reference proteome</keyword>
<dbReference type="Proteomes" id="UP000068447">
    <property type="component" value="Chromosome"/>
</dbReference>
<dbReference type="STRING" id="1526571.AT746_06120"/>
<dbReference type="KEGG" id="lal:AT746_06120"/>
<dbReference type="AlphaFoldDB" id="A0A0U2PF42"/>
<proteinExistence type="predicted"/>
<name>A0A0U2PF42_9ALTE</name>
<feature type="region of interest" description="Disordered" evidence="1">
    <location>
        <begin position="71"/>
        <end position="92"/>
    </location>
</feature>
<sequence length="162" mass="18096">MKALSPYQQAILTELGIVQWHLRAPQRLALLATDADTGVETIAARQFTAAEAENIPDTRLVEAGTLTEQEIADSQPDAPPVTEQHEYNQPQQQPVQQVDSQHPMFQDIQLALRSQQHGAALNWQVSDNFSFDGKVLSAPTPQTLSNTPELKKQLWQLLQQHL</sequence>
<reference evidence="2 3" key="1">
    <citation type="submission" date="2015-12" db="EMBL/GenBank/DDBJ databases">
        <title>Complete genome of Lacimicrobium alkaliphilum KCTC 32984.</title>
        <authorList>
            <person name="Kim S.-G."/>
            <person name="Lee Y.-J."/>
        </authorList>
    </citation>
    <scope>NUCLEOTIDE SEQUENCE [LARGE SCALE GENOMIC DNA]</scope>
    <source>
        <strain evidence="2 3">YelD216</strain>
    </source>
</reference>
<evidence type="ECO:0000313" key="3">
    <source>
        <dbReference type="Proteomes" id="UP000068447"/>
    </source>
</evidence>
<organism evidence="2 3">
    <name type="scientific">Lacimicrobium alkaliphilum</name>
    <dbReference type="NCBI Taxonomy" id="1526571"/>
    <lineage>
        <taxon>Bacteria</taxon>
        <taxon>Pseudomonadati</taxon>
        <taxon>Pseudomonadota</taxon>
        <taxon>Gammaproteobacteria</taxon>
        <taxon>Alteromonadales</taxon>
        <taxon>Alteromonadaceae</taxon>
        <taxon>Lacimicrobium</taxon>
    </lineage>
</organism>
<accession>A0A0U2PF42</accession>